<proteinExistence type="predicted"/>
<gene>
    <name evidence="1" type="ORF">H6G83_08975</name>
</gene>
<name>A0ABR8D2T4_9NOST</name>
<dbReference type="Pfam" id="PF11209">
    <property type="entry name" value="LmeA"/>
    <property type="match status" value="1"/>
</dbReference>
<reference evidence="1 2" key="1">
    <citation type="journal article" date="2020" name="ISME J.">
        <title>Comparative genomics reveals insights into cyanobacterial evolution and habitat adaptation.</title>
        <authorList>
            <person name="Chen M.Y."/>
            <person name="Teng W.K."/>
            <person name="Zhao L."/>
            <person name="Hu C.X."/>
            <person name="Zhou Y.K."/>
            <person name="Han B.P."/>
            <person name="Song L.R."/>
            <person name="Shu W.S."/>
        </authorList>
    </citation>
    <scope>NUCLEOTIDE SEQUENCE [LARGE SCALE GENOMIC DNA]</scope>
    <source>
        <strain evidence="1 2">FACHB-119</strain>
    </source>
</reference>
<dbReference type="InterPro" id="IPR021373">
    <property type="entry name" value="DUF2993"/>
</dbReference>
<dbReference type="Proteomes" id="UP000661112">
    <property type="component" value="Unassembled WGS sequence"/>
</dbReference>
<comment type="caution">
    <text evidence="1">The sequence shown here is derived from an EMBL/GenBank/DDBJ whole genome shotgun (WGS) entry which is preliminary data.</text>
</comment>
<dbReference type="EMBL" id="JACJSG010000010">
    <property type="protein sequence ID" value="MBD2500743.1"/>
    <property type="molecule type" value="Genomic_DNA"/>
</dbReference>
<dbReference type="RefSeq" id="WP_190470177.1">
    <property type="nucleotide sequence ID" value="NZ_JACJSG010000010.1"/>
</dbReference>
<organism evidence="1 2">
    <name type="scientific">Anabaena azotica FACHB-119</name>
    <dbReference type="NCBI Taxonomy" id="947527"/>
    <lineage>
        <taxon>Bacteria</taxon>
        <taxon>Bacillati</taxon>
        <taxon>Cyanobacteriota</taxon>
        <taxon>Cyanophyceae</taxon>
        <taxon>Nostocales</taxon>
        <taxon>Nostocaceae</taxon>
        <taxon>Anabaena</taxon>
        <taxon>Anabaena azotica</taxon>
    </lineage>
</organism>
<sequence>MSDKQNLEAQIVSQVAERSISNQLEAAEQIDIYVETDILKIVQGQANAVTVAGQGLVTKQNIRVQEIHLKTDTLAINPLSVLFGEVQLDRPLNLSARVTLTQADINSALASDFTRKFAQNYDLNVDGEIVNLQLQEIQIFLPGDGRLECQGKVLVHEKGETRPLGFLAKIRPRTSKQPLRLESFHCQEGEGISLELVVAVMQKFKELLNLPFFTWDGINIRVKDMDIQQGSVILLFDANVRQIPDALAEITES</sequence>
<keyword evidence="2" id="KW-1185">Reference proteome</keyword>
<accession>A0ABR8D2T4</accession>
<evidence type="ECO:0000313" key="1">
    <source>
        <dbReference type="EMBL" id="MBD2500743.1"/>
    </source>
</evidence>
<protein>
    <submittedName>
        <fullName evidence="1">DUF2993 domain-containing protein</fullName>
    </submittedName>
</protein>
<evidence type="ECO:0000313" key="2">
    <source>
        <dbReference type="Proteomes" id="UP000661112"/>
    </source>
</evidence>